<dbReference type="AlphaFoldDB" id="A0A9P6R890"/>
<evidence type="ECO:0000313" key="1">
    <source>
        <dbReference type="EMBL" id="KAG0313288.1"/>
    </source>
</evidence>
<keyword evidence="2" id="KW-1185">Reference proteome</keyword>
<sequence length="125" mass="14009">MPGTHPLFDLARRQITRVPDPSNLESLEIFVPHPAAVLSSNLVRFLLQARDTFLNCDPDQFLTIIKSLENVNVPKLKALEIKVNMNYGLPVMELKHPSSLVFPLKELSIDGHVVSSRAGPNRLYP</sequence>
<dbReference type="EMBL" id="JAAAIN010000528">
    <property type="protein sequence ID" value="KAG0313288.1"/>
    <property type="molecule type" value="Genomic_DNA"/>
</dbReference>
<name>A0A9P6R890_9FUNG</name>
<reference evidence="1" key="1">
    <citation type="journal article" date="2020" name="Fungal Divers.">
        <title>Resolving the Mortierellaceae phylogeny through synthesis of multi-gene phylogenetics and phylogenomics.</title>
        <authorList>
            <person name="Vandepol N."/>
            <person name="Liber J."/>
            <person name="Desiro A."/>
            <person name="Na H."/>
            <person name="Kennedy M."/>
            <person name="Barry K."/>
            <person name="Grigoriev I.V."/>
            <person name="Miller A.N."/>
            <person name="O'Donnell K."/>
            <person name="Stajich J.E."/>
            <person name="Bonito G."/>
        </authorList>
    </citation>
    <scope>NUCLEOTIDE SEQUENCE</scope>
    <source>
        <strain evidence="1">NVP60</strain>
    </source>
</reference>
<evidence type="ECO:0000313" key="2">
    <source>
        <dbReference type="Proteomes" id="UP000823405"/>
    </source>
</evidence>
<proteinExistence type="predicted"/>
<gene>
    <name evidence="1" type="ORF">BGZ97_010333</name>
</gene>
<organism evidence="1 2">
    <name type="scientific">Linnemannia gamsii</name>
    <dbReference type="NCBI Taxonomy" id="64522"/>
    <lineage>
        <taxon>Eukaryota</taxon>
        <taxon>Fungi</taxon>
        <taxon>Fungi incertae sedis</taxon>
        <taxon>Mucoromycota</taxon>
        <taxon>Mortierellomycotina</taxon>
        <taxon>Mortierellomycetes</taxon>
        <taxon>Mortierellales</taxon>
        <taxon>Mortierellaceae</taxon>
        <taxon>Linnemannia</taxon>
    </lineage>
</organism>
<accession>A0A9P6R890</accession>
<protein>
    <submittedName>
        <fullName evidence="1">Uncharacterized protein</fullName>
    </submittedName>
</protein>
<dbReference type="Proteomes" id="UP000823405">
    <property type="component" value="Unassembled WGS sequence"/>
</dbReference>
<comment type="caution">
    <text evidence="1">The sequence shown here is derived from an EMBL/GenBank/DDBJ whole genome shotgun (WGS) entry which is preliminary data.</text>
</comment>